<feature type="domain" description="PorZ N-terminal beta-propeller" evidence="1">
    <location>
        <begin position="60"/>
        <end position="219"/>
    </location>
</feature>
<sequence length="802" mass="89779">MSFISLLKKMRIKKDILKILILILSFSSSIKVLAQDFSDAWTGHFSYLDVRDIYQGTTKIFCAAENAIFIYDKNTNQIETLSTINGLSGETLTTVSYQEELGLIFMGFENGLIQIYDEAEQSILSVVDIIEKPTIAPNNKRINHLNIVEYTLYISTDYGISIYNIDRLEFGDTYFIGPNGSQINITQSTILDDYIYASTPNGVKRGLLSNPNLIDYQEWDQFLAGNWVGIVAINQSLFIARSNKTVYEYVNNTLQLKATYQDFVNDIRVDNGKVIVTTEREAYVYNPVGFTTIAQVVNTELYDVKYTCATVDEFDDIFVGTFGVTIDGKRGFGILKTNALDTSIFEEIHPDSPLLNKFFKVNTLGGHIYGVHGGYSIDYNPYSGEVFRRTGVSHYFDEAWQNIPYDSIQPLAAYPWSLSHISINPNNPNLAYISSSVGGLLEVDNNEATIVYDGTNSTLIPFFGLNHFVHASTYDSDGSLWVMNSRYEAPLNRFKDGQWTSFDFLELINPATSNNGFSNIIVDENDNIFLGSYNYGIVGFNENGGNYIFQNIAGEENDMPANNVRGMALDKNGQLWLGTDKGLRVIYNTQEFMNGTGEVDNIVVLDDGIARELLFQQYITDIEVDGANNKWIATLDTGLYYFSSDGQETIFHFTTDNSPLPTNDILDVDIDNVNGIIYIATEKGLVSFKSDSSKPKDNLQNAFVFPNPVRPGFDIVSEKVKIRDISDNVNIKIVDIEGNLVAEAESRTNSRFKGYNLEIDGGTALWNGKNLGGNIVASGVYLIMLNDLDTFETKVLKVMVVR</sequence>
<comment type="caution">
    <text evidence="2">The sequence shown here is derived from an EMBL/GenBank/DDBJ whole genome shotgun (WGS) entry which is preliminary data.</text>
</comment>
<evidence type="ECO:0000259" key="1">
    <source>
        <dbReference type="Pfam" id="PF21544"/>
    </source>
</evidence>
<dbReference type="SUPFAM" id="SSF50978">
    <property type="entry name" value="WD40 repeat-like"/>
    <property type="match status" value="1"/>
</dbReference>
<organism evidence="2 3">
    <name type="scientific">Olleya aquimaris</name>
    <dbReference type="NCBI Taxonomy" id="639310"/>
    <lineage>
        <taxon>Bacteria</taxon>
        <taxon>Pseudomonadati</taxon>
        <taxon>Bacteroidota</taxon>
        <taxon>Flavobacteriia</taxon>
        <taxon>Flavobacteriales</taxon>
        <taxon>Flavobacteriaceae</taxon>
    </lineage>
</organism>
<dbReference type="Gene3D" id="2.60.40.4070">
    <property type="match status" value="1"/>
</dbReference>
<dbReference type="Pfam" id="PF21544">
    <property type="entry name" value="PorZ_N_b_propeller"/>
    <property type="match status" value="1"/>
</dbReference>
<gene>
    <name evidence="2" type="ORF">LY08_02373</name>
</gene>
<reference evidence="2 3" key="1">
    <citation type="submission" date="2018-06" db="EMBL/GenBank/DDBJ databases">
        <title>Genomic Encyclopedia of Archaeal and Bacterial Type Strains, Phase II (KMG-II): from individual species to whole genera.</title>
        <authorList>
            <person name="Goeker M."/>
        </authorList>
    </citation>
    <scope>NUCLEOTIDE SEQUENCE [LARGE SCALE GENOMIC DNA]</scope>
    <source>
        <strain evidence="2 3">DSM 24464</strain>
    </source>
</reference>
<protein>
    <submittedName>
        <fullName evidence="2">Two component regulator with propeller domain</fullName>
    </submittedName>
</protein>
<dbReference type="InterPro" id="IPR048954">
    <property type="entry name" value="PorZ_N"/>
</dbReference>
<dbReference type="SUPFAM" id="SSF63829">
    <property type="entry name" value="Calcium-dependent phosphotriesterase"/>
    <property type="match status" value="2"/>
</dbReference>
<keyword evidence="3" id="KW-1185">Reference proteome</keyword>
<name>A0A327R670_9FLAO</name>
<dbReference type="Proteomes" id="UP000248703">
    <property type="component" value="Unassembled WGS sequence"/>
</dbReference>
<dbReference type="EMBL" id="QLLO01000009">
    <property type="protein sequence ID" value="RAJ12121.1"/>
    <property type="molecule type" value="Genomic_DNA"/>
</dbReference>
<dbReference type="InterPro" id="IPR011110">
    <property type="entry name" value="Reg_prop"/>
</dbReference>
<dbReference type="InterPro" id="IPR036322">
    <property type="entry name" value="WD40_repeat_dom_sf"/>
</dbReference>
<dbReference type="AlphaFoldDB" id="A0A327R670"/>
<proteinExistence type="predicted"/>
<dbReference type="Pfam" id="PF07494">
    <property type="entry name" value="Reg_prop"/>
    <property type="match status" value="1"/>
</dbReference>
<evidence type="ECO:0000313" key="2">
    <source>
        <dbReference type="EMBL" id="RAJ12121.1"/>
    </source>
</evidence>
<dbReference type="Gene3D" id="2.130.10.10">
    <property type="entry name" value="YVTN repeat-like/Quinoprotein amine dehydrogenase"/>
    <property type="match status" value="3"/>
</dbReference>
<accession>A0A327R670</accession>
<dbReference type="InterPro" id="IPR015943">
    <property type="entry name" value="WD40/YVTN_repeat-like_dom_sf"/>
</dbReference>
<evidence type="ECO:0000313" key="3">
    <source>
        <dbReference type="Proteomes" id="UP000248703"/>
    </source>
</evidence>